<evidence type="ECO:0000313" key="5">
    <source>
        <dbReference type="Proteomes" id="UP000186758"/>
    </source>
</evidence>
<dbReference type="Gene3D" id="1.20.1260.10">
    <property type="match status" value="1"/>
</dbReference>
<gene>
    <name evidence="2" type="ORF">AALO17_00650</name>
    <name evidence="3" type="ORF">BO223_11425</name>
</gene>
<keyword evidence="4" id="KW-1185">Reference proteome</keyword>
<name>A0A140DRC2_9FIRM</name>
<reference evidence="3 5" key="2">
    <citation type="submission" date="2016-11" db="EMBL/GenBank/DDBJ databases">
        <title>Description of two novel members of the family Erysipelotrichaceae: Ileibacterium lipovorans gen. nov., sp. nov. and Dubosiella newyorkensis, gen. nov., sp. nov.</title>
        <authorList>
            <person name="Cox L.M."/>
            <person name="Sohn J."/>
            <person name="Tyrrell K.L."/>
            <person name="Citron D.M."/>
            <person name="Lawson P.A."/>
            <person name="Patel N.B."/>
            <person name="Iizumi T."/>
            <person name="Perez-Perez G.I."/>
            <person name="Goldstein E.J."/>
            <person name="Blaser M.J."/>
        </authorList>
    </citation>
    <scope>NUCLEOTIDE SEQUENCE [LARGE SCALE GENOMIC DNA]</scope>
    <source>
        <strain evidence="3 5">NYU-BL-K8</strain>
    </source>
</reference>
<organism evidence="2 4">
    <name type="scientific">Faecalibaculum rodentium</name>
    <dbReference type="NCBI Taxonomy" id="1702221"/>
    <lineage>
        <taxon>Bacteria</taxon>
        <taxon>Bacillati</taxon>
        <taxon>Bacillota</taxon>
        <taxon>Erysipelotrichia</taxon>
        <taxon>Erysipelotrichales</taxon>
        <taxon>Erysipelotrichaceae</taxon>
        <taxon>Faecalibaculum</taxon>
    </lineage>
</organism>
<reference evidence="2 4" key="1">
    <citation type="journal article" date="2016" name="Gut Pathog.">
        <title>Whole genome sequencing of "Faecalibaculum rodentium" ALO17, isolated from C57BL/6J laboratory mouse feces.</title>
        <authorList>
            <person name="Lim S."/>
            <person name="Chang D.H."/>
            <person name="Ahn S."/>
            <person name="Kim B.C."/>
        </authorList>
    </citation>
    <scope>NUCLEOTIDE SEQUENCE [LARGE SCALE GENOMIC DNA]</scope>
    <source>
        <strain evidence="2 4">Alo17</strain>
    </source>
</reference>
<dbReference type="EMBL" id="CP011391">
    <property type="protein sequence ID" value="AMK53199.1"/>
    <property type="molecule type" value="Genomic_DNA"/>
</dbReference>
<dbReference type="InterPro" id="IPR012347">
    <property type="entry name" value="Ferritin-like"/>
</dbReference>
<dbReference type="Proteomes" id="UP000186758">
    <property type="component" value="Unassembled WGS sequence"/>
</dbReference>
<dbReference type="Proteomes" id="UP000069771">
    <property type="component" value="Chromosome"/>
</dbReference>
<dbReference type="RefSeq" id="WP_067554030.1">
    <property type="nucleotide sequence ID" value="NZ_CAKOCV010000046.1"/>
</dbReference>
<dbReference type="AlphaFoldDB" id="A0A140DRC2"/>
<dbReference type="KEGG" id="fro:AALO17_00650"/>
<protein>
    <submittedName>
        <fullName evidence="2">Uncharacterized protein</fullName>
    </submittedName>
</protein>
<evidence type="ECO:0000313" key="3">
    <source>
        <dbReference type="EMBL" id="OLU43631.1"/>
    </source>
</evidence>
<feature type="region of interest" description="Disordered" evidence="1">
    <location>
        <begin position="120"/>
        <end position="141"/>
    </location>
</feature>
<dbReference type="STRING" id="1702221.AALO17_00650"/>
<dbReference type="EMBL" id="MPJZ01000097">
    <property type="protein sequence ID" value="OLU43631.1"/>
    <property type="molecule type" value="Genomic_DNA"/>
</dbReference>
<dbReference type="SUPFAM" id="SSF47240">
    <property type="entry name" value="Ferritin-like"/>
    <property type="match status" value="1"/>
</dbReference>
<dbReference type="InterPro" id="IPR009078">
    <property type="entry name" value="Ferritin-like_SF"/>
</dbReference>
<sequence length="141" mass="15578">MEFEGSRTRENLQVALAGESQNLTILRQLKKHSKAVSREAAAPFEEAMNQSKDLARQWFEVLNDGPVNGSLASLHEAAKRADDQWTALYHEFAAAAREEGFEQLAGQFAEASARHKDLAAGHARWLDQAHGQPHGDGTESR</sequence>
<accession>A0A140DRC2</accession>
<evidence type="ECO:0000256" key="1">
    <source>
        <dbReference type="SAM" id="MobiDB-lite"/>
    </source>
</evidence>
<dbReference type="GeneID" id="78476988"/>
<evidence type="ECO:0000313" key="4">
    <source>
        <dbReference type="Proteomes" id="UP000069771"/>
    </source>
</evidence>
<proteinExistence type="predicted"/>
<evidence type="ECO:0000313" key="2">
    <source>
        <dbReference type="EMBL" id="AMK53199.1"/>
    </source>
</evidence>